<evidence type="ECO:0000313" key="3">
    <source>
        <dbReference type="Proteomes" id="UP001497482"/>
    </source>
</evidence>
<evidence type="ECO:0000313" key="2">
    <source>
        <dbReference type="EMBL" id="CAL1584665.1"/>
    </source>
</evidence>
<reference evidence="2 3" key="1">
    <citation type="submission" date="2024-04" db="EMBL/GenBank/DDBJ databases">
        <authorList>
            <person name="Waldvogel A.-M."/>
            <person name="Schoenle A."/>
        </authorList>
    </citation>
    <scope>NUCLEOTIDE SEQUENCE [LARGE SCALE GENOMIC DNA]</scope>
</reference>
<gene>
    <name evidence="2" type="ORF">KC01_LOCUS14965</name>
</gene>
<dbReference type="AlphaFoldDB" id="A0AAV2K6S8"/>
<proteinExistence type="predicted"/>
<protein>
    <submittedName>
        <fullName evidence="2">Uncharacterized protein</fullName>
    </submittedName>
</protein>
<organism evidence="2 3">
    <name type="scientific">Knipowitschia caucasica</name>
    <name type="common">Caucasian dwarf goby</name>
    <name type="synonym">Pomatoschistus caucasicus</name>
    <dbReference type="NCBI Taxonomy" id="637954"/>
    <lineage>
        <taxon>Eukaryota</taxon>
        <taxon>Metazoa</taxon>
        <taxon>Chordata</taxon>
        <taxon>Craniata</taxon>
        <taxon>Vertebrata</taxon>
        <taxon>Euteleostomi</taxon>
        <taxon>Actinopterygii</taxon>
        <taxon>Neopterygii</taxon>
        <taxon>Teleostei</taxon>
        <taxon>Neoteleostei</taxon>
        <taxon>Acanthomorphata</taxon>
        <taxon>Gobiaria</taxon>
        <taxon>Gobiiformes</taxon>
        <taxon>Gobioidei</taxon>
        <taxon>Gobiidae</taxon>
        <taxon>Gobiinae</taxon>
        <taxon>Knipowitschia</taxon>
    </lineage>
</organism>
<dbReference type="Proteomes" id="UP001497482">
    <property type="component" value="Chromosome 16"/>
</dbReference>
<sequence length="93" mass="10606">MSLSFYIKSIEKYENYMSISLSPILMDLTAFPVDTNSSTGTVSHRPSRFSRREVPLRSRREEDGAALNEEEQGRALLTPLTLLPLSHLADMYR</sequence>
<keyword evidence="3" id="KW-1185">Reference proteome</keyword>
<dbReference type="EMBL" id="OZ035838">
    <property type="protein sequence ID" value="CAL1584665.1"/>
    <property type="molecule type" value="Genomic_DNA"/>
</dbReference>
<accession>A0AAV2K6S8</accession>
<feature type="region of interest" description="Disordered" evidence="1">
    <location>
        <begin position="37"/>
        <end position="71"/>
    </location>
</feature>
<feature type="compositionally biased region" description="Basic and acidic residues" evidence="1">
    <location>
        <begin position="50"/>
        <end position="63"/>
    </location>
</feature>
<evidence type="ECO:0000256" key="1">
    <source>
        <dbReference type="SAM" id="MobiDB-lite"/>
    </source>
</evidence>
<name>A0AAV2K6S8_KNICA</name>